<keyword evidence="3" id="KW-1185">Reference proteome</keyword>
<dbReference type="EMBL" id="JASCZI010000245">
    <property type="protein sequence ID" value="MED6110422.1"/>
    <property type="molecule type" value="Genomic_DNA"/>
</dbReference>
<evidence type="ECO:0000313" key="3">
    <source>
        <dbReference type="Proteomes" id="UP001341840"/>
    </source>
</evidence>
<comment type="caution">
    <text evidence="2">The sequence shown here is derived from an EMBL/GenBank/DDBJ whole genome shotgun (WGS) entry which is preliminary data.</text>
</comment>
<sequence>MGSSKDELSQELATSSKIPSMGLGSFSQRVNARDDFDCEKNRGCNYGCHVTRGATLYQSVELGLSNGWAKARKSEIPKIALVSSAAAVRARDVLVLEVTKQGGAGAPPTETSPLSKGGRERAQLCGKSVDEGILLSMKLLSKTSSSEIFPRGDRDGVKFPRYSRRPQAEIPAPFRPIPEPNPHFQPLSCPFVIQAVSVATATSGPCRHCSCSFNPLPMLLLWLPQLLR</sequence>
<evidence type="ECO:0000256" key="1">
    <source>
        <dbReference type="SAM" id="MobiDB-lite"/>
    </source>
</evidence>
<gene>
    <name evidence="2" type="ORF">PIB30_042728</name>
</gene>
<reference evidence="2 3" key="1">
    <citation type="journal article" date="2023" name="Plants (Basel)">
        <title>Bridging the Gap: Combining Genomics and Transcriptomics Approaches to Understand Stylosanthes scabra, an Orphan Legume from the Brazilian Caatinga.</title>
        <authorList>
            <person name="Ferreira-Neto J.R.C."/>
            <person name="da Silva M.D."/>
            <person name="Binneck E."/>
            <person name="de Melo N.F."/>
            <person name="da Silva R.H."/>
            <person name="de Melo A.L.T.M."/>
            <person name="Pandolfi V."/>
            <person name="Bustamante F.O."/>
            <person name="Brasileiro-Vidal A.C."/>
            <person name="Benko-Iseppon A.M."/>
        </authorList>
    </citation>
    <scope>NUCLEOTIDE SEQUENCE [LARGE SCALE GENOMIC DNA]</scope>
    <source>
        <tissue evidence="2">Leaves</tissue>
    </source>
</reference>
<accession>A0ABU6QFD1</accession>
<feature type="region of interest" description="Disordered" evidence="1">
    <location>
        <begin position="1"/>
        <end position="24"/>
    </location>
</feature>
<proteinExistence type="predicted"/>
<dbReference type="Proteomes" id="UP001341840">
    <property type="component" value="Unassembled WGS sequence"/>
</dbReference>
<organism evidence="2 3">
    <name type="scientific">Stylosanthes scabra</name>
    <dbReference type="NCBI Taxonomy" id="79078"/>
    <lineage>
        <taxon>Eukaryota</taxon>
        <taxon>Viridiplantae</taxon>
        <taxon>Streptophyta</taxon>
        <taxon>Embryophyta</taxon>
        <taxon>Tracheophyta</taxon>
        <taxon>Spermatophyta</taxon>
        <taxon>Magnoliopsida</taxon>
        <taxon>eudicotyledons</taxon>
        <taxon>Gunneridae</taxon>
        <taxon>Pentapetalae</taxon>
        <taxon>rosids</taxon>
        <taxon>fabids</taxon>
        <taxon>Fabales</taxon>
        <taxon>Fabaceae</taxon>
        <taxon>Papilionoideae</taxon>
        <taxon>50 kb inversion clade</taxon>
        <taxon>dalbergioids sensu lato</taxon>
        <taxon>Dalbergieae</taxon>
        <taxon>Pterocarpus clade</taxon>
        <taxon>Stylosanthes</taxon>
    </lineage>
</organism>
<protein>
    <submittedName>
        <fullName evidence="2">Uncharacterized protein</fullName>
    </submittedName>
</protein>
<evidence type="ECO:0000313" key="2">
    <source>
        <dbReference type="EMBL" id="MED6110422.1"/>
    </source>
</evidence>
<name>A0ABU6QFD1_9FABA</name>